<dbReference type="PANTHER" id="PTHR18947:SF28">
    <property type="entry name" value="GIRDIN, ISOFORM A"/>
    <property type="match status" value="1"/>
</dbReference>
<feature type="signal peptide" evidence="6">
    <location>
        <begin position="1"/>
        <end position="25"/>
    </location>
</feature>
<dbReference type="WBParaSite" id="EVEC_0000232101-mRNA-1">
    <property type="protein sequence ID" value="EVEC_0000232101-mRNA-1"/>
    <property type="gene ID" value="EVEC_0000232101"/>
</dbReference>
<dbReference type="PANTHER" id="PTHR18947">
    <property type="entry name" value="HOOK PROTEINS"/>
    <property type="match status" value="1"/>
</dbReference>
<evidence type="ECO:0000256" key="5">
    <source>
        <dbReference type="SAM" id="MobiDB-lite"/>
    </source>
</evidence>
<gene>
    <name evidence="8" type="ORF">EVEC_LOCUS2029</name>
</gene>
<keyword evidence="3 4" id="KW-0175">Coiled coil</keyword>
<name>A0A158Q9K3_ENTVE</name>
<evidence type="ECO:0000256" key="1">
    <source>
        <dbReference type="ARBA" id="ARBA00004496"/>
    </source>
</evidence>
<dbReference type="OrthoDB" id="10254988at2759"/>
<feature type="coiled-coil region" evidence="4">
    <location>
        <begin position="143"/>
        <end position="576"/>
    </location>
</feature>
<evidence type="ECO:0000256" key="4">
    <source>
        <dbReference type="SAM" id="Coils"/>
    </source>
</evidence>
<feature type="coiled-coil region" evidence="4">
    <location>
        <begin position="934"/>
        <end position="1014"/>
    </location>
</feature>
<dbReference type="Gene3D" id="1.10.418.10">
    <property type="entry name" value="Calponin-like domain"/>
    <property type="match status" value="1"/>
</dbReference>
<keyword evidence="9" id="KW-1185">Reference proteome</keyword>
<comment type="subcellular location">
    <subcellularLocation>
        <location evidence="1">Cytoplasm</location>
    </subcellularLocation>
</comment>
<dbReference type="STRING" id="51028.A0A158Q9K3"/>
<sequence length="1235" mass="142258">MIVGNGCGAEMNKVLLLLLGCAVQGDQRDKFIERIRLMETDLQTAIVKQIQRVTEEGDCVLNIRALELENRDQQCVSVLAHLERVMKERDNYANCLLEMAQEHESDEGSTTTGSSSVSGETLTRTKIGEIRYGVRTPSPSSYERHANVELAQAKAELRKLRDLTEQKDELVGDLTEELEARKADLLKLQQERLELIKDARAAKDYRDELDCLQHKLAKLERLETENGKLKEKLSELEFFKSRLAQLKEENDLMHESCSVLEGQLSDCQRKASFHMDTQTKLANCQNQIKTLQADLAKGRERIEQLLLENGQQERQLETEKQKCAALERRVESMSEAQSAREDFGSLGSQIADDDKKRILELQLENRKLRTKLENSSESEEVGELRAKLLRSEIKLSELNEENIVLNEQLKNCETHVSQLSLQYKDASDLCERLKDERDAAQQKLEDGLKESQQTATNLTAEKDAIEQQLEKMRVDQRAARAEIDSLKSSNEMLEINLANSEKQRKTLEIERTAIKERNEFVESKLDEMKVRVMNSENTEKRLEANEKILVEKQNRLNDLECENRQHCQQLELQKKKTDCLRDDLIAEKSRCSDLISKLRSVYAAVQINCGKGEVLSEDEEIIASIDEIIVKALTNARREADVLRLQQQTQTTELNDLKQEIQRLRKSESEVLNITDDKVKELSVENKNVKEQVFLLQERIRELQLEKSSKCAETTALKRELEELQRNATNSGKLHNELAKLQVSLRNLQLQEELLRQDNVEMQKQVDLCEKQRQAVKAELDAVQNVHSALLADHDRLQRLHDMLTADYDQAKYENSQLKSKLKLQKGTSEEVSIIKMETERERRHVEEMKILITEERQRRERETRCLQGDLTVLREDYEQLRKENTVLLRDSDLKAEEIRRLRQADQTQRAAMAKLSANFDEATRALQSRDLEIAKLQHKIDMLNHLNRTLEEESKALVRQMDNLLAQNQDLLARALNDKDNYFAEQKQFQEKLSSLRRHKEKLEEKIMEQYRMMDNKKVVKEKPTLVKRAAKALISKGYGTNAKFVHAAHLKKHQTNATLHSNENCSMKRYSDKNAFHRIPEYASIRRKPQLAELEAELISLHGSERGIDVWSPTAQNHSLPPRPPARHSSGKAGRPPPPPYNPATRFSKTLPTSPKPPPPYPGRCTTPPRRCDFKPQDSSTPKSEVDTVVGEGESRLIVRNKEERAQKALSIYENVDCDQKNGSTLWYEYGCV</sequence>
<evidence type="ECO:0000256" key="2">
    <source>
        <dbReference type="ARBA" id="ARBA00022490"/>
    </source>
</evidence>
<evidence type="ECO:0000256" key="3">
    <source>
        <dbReference type="ARBA" id="ARBA00023054"/>
    </source>
</evidence>
<proteinExistence type="predicted"/>
<protein>
    <submittedName>
        <fullName evidence="10">HOOK_N domain-containing protein</fullName>
    </submittedName>
</protein>
<evidence type="ECO:0000259" key="7">
    <source>
        <dbReference type="Pfam" id="PF19047"/>
    </source>
</evidence>
<evidence type="ECO:0000256" key="6">
    <source>
        <dbReference type="SAM" id="SignalP"/>
    </source>
</evidence>
<evidence type="ECO:0000313" key="10">
    <source>
        <dbReference type="WBParaSite" id="EVEC_0000232101-mRNA-1"/>
    </source>
</evidence>
<dbReference type="Proteomes" id="UP000274131">
    <property type="component" value="Unassembled WGS sequence"/>
</dbReference>
<feature type="coiled-coil region" evidence="4">
    <location>
        <begin position="640"/>
        <end position="786"/>
    </location>
</feature>
<dbReference type="AlphaFoldDB" id="A0A158Q9K3"/>
<reference evidence="10" key="1">
    <citation type="submission" date="2016-04" db="UniProtKB">
        <authorList>
            <consortium name="WormBaseParasite"/>
        </authorList>
    </citation>
    <scope>IDENTIFICATION</scope>
</reference>
<evidence type="ECO:0000313" key="9">
    <source>
        <dbReference type="Proteomes" id="UP000274131"/>
    </source>
</evidence>
<dbReference type="InterPro" id="IPR043936">
    <property type="entry name" value="HOOK_N"/>
</dbReference>
<dbReference type="EMBL" id="UXUI01007306">
    <property type="protein sequence ID" value="VDD86886.1"/>
    <property type="molecule type" value="Genomic_DNA"/>
</dbReference>
<accession>A0A158Q9K3</accession>
<dbReference type="GO" id="GO:0005813">
    <property type="term" value="C:centrosome"/>
    <property type="evidence" value="ECO:0007669"/>
    <property type="project" value="TreeGrafter"/>
</dbReference>
<dbReference type="Pfam" id="PF19047">
    <property type="entry name" value="HOOK_N"/>
    <property type="match status" value="1"/>
</dbReference>
<keyword evidence="6" id="KW-0732">Signal</keyword>
<dbReference type="GO" id="GO:0008017">
    <property type="term" value="F:microtubule binding"/>
    <property type="evidence" value="ECO:0007669"/>
    <property type="project" value="TreeGrafter"/>
</dbReference>
<feature type="chain" id="PRO_5043135275" evidence="6">
    <location>
        <begin position="26"/>
        <end position="1235"/>
    </location>
</feature>
<feature type="coiled-coil region" evidence="4">
    <location>
        <begin position="864"/>
        <end position="891"/>
    </location>
</feature>
<dbReference type="GO" id="GO:0031122">
    <property type="term" value="P:cytoplasmic microtubule organization"/>
    <property type="evidence" value="ECO:0007669"/>
    <property type="project" value="TreeGrafter"/>
</dbReference>
<reference evidence="8 9" key="2">
    <citation type="submission" date="2018-10" db="EMBL/GenBank/DDBJ databases">
        <authorList>
            <consortium name="Pathogen Informatics"/>
        </authorList>
    </citation>
    <scope>NUCLEOTIDE SEQUENCE [LARGE SCALE GENOMIC DNA]</scope>
</reference>
<dbReference type="GO" id="GO:0005737">
    <property type="term" value="C:cytoplasm"/>
    <property type="evidence" value="ECO:0007669"/>
    <property type="project" value="UniProtKB-SubCell"/>
</dbReference>
<organism evidence="10">
    <name type="scientific">Enterobius vermicularis</name>
    <name type="common">Human pinworm</name>
    <dbReference type="NCBI Taxonomy" id="51028"/>
    <lineage>
        <taxon>Eukaryota</taxon>
        <taxon>Metazoa</taxon>
        <taxon>Ecdysozoa</taxon>
        <taxon>Nematoda</taxon>
        <taxon>Chromadorea</taxon>
        <taxon>Rhabditida</taxon>
        <taxon>Spirurina</taxon>
        <taxon>Oxyuridomorpha</taxon>
        <taxon>Oxyuroidea</taxon>
        <taxon>Oxyuridae</taxon>
        <taxon>Enterobius</taxon>
    </lineage>
</organism>
<keyword evidence="2" id="KW-0963">Cytoplasm</keyword>
<feature type="region of interest" description="Disordered" evidence="5">
    <location>
        <begin position="1111"/>
        <end position="1188"/>
    </location>
</feature>
<dbReference type="GO" id="GO:0030705">
    <property type="term" value="P:cytoskeleton-dependent intracellular transport"/>
    <property type="evidence" value="ECO:0007669"/>
    <property type="project" value="InterPro"/>
</dbReference>
<evidence type="ECO:0000313" key="8">
    <source>
        <dbReference type="EMBL" id="VDD86886.1"/>
    </source>
</evidence>
<feature type="domain" description="HOOK N-terminal" evidence="7">
    <location>
        <begin position="8"/>
        <end position="51"/>
    </location>
</feature>
<dbReference type="GO" id="GO:0051959">
    <property type="term" value="F:dynein light intermediate chain binding"/>
    <property type="evidence" value="ECO:0007669"/>
    <property type="project" value="TreeGrafter"/>
</dbReference>
<dbReference type="SUPFAM" id="SSF116907">
    <property type="entry name" value="Hook domain"/>
    <property type="match status" value="1"/>
</dbReference>
<dbReference type="InterPro" id="IPR036872">
    <property type="entry name" value="CH_dom_sf"/>
</dbReference>